<keyword evidence="1" id="KW-0472">Membrane</keyword>
<protein>
    <submittedName>
        <fullName evidence="2">Uncharacterized protein</fullName>
    </submittedName>
</protein>
<dbReference type="STRING" id="7395.A0A1A9UIC4"/>
<name>A0A1A9UIC4_GLOAU</name>
<evidence type="ECO:0000313" key="3">
    <source>
        <dbReference type="Proteomes" id="UP000078200"/>
    </source>
</evidence>
<proteinExistence type="predicted"/>
<feature type="transmembrane region" description="Helical" evidence="1">
    <location>
        <begin position="143"/>
        <end position="163"/>
    </location>
</feature>
<reference evidence="2" key="1">
    <citation type="submission" date="2020-05" db="UniProtKB">
        <authorList>
            <consortium name="EnsemblMetazoa"/>
        </authorList>
    </citation>
    <scope>IDENTIFICATION</scope>
    <source>
        <strain evidence="2">TTRI</strain>
    </source>
</reference>
<evidence type="ECO:0000256" key="1">
    <source>
        <dbReference type="SAM" id="Phobius"/>
    </source>
</evidence>
<accession>A0A1A9UIC4</accession>
<keyword evidence="1" id="KW-1133">Transmembrane helix</keyword>
<sequence length="227" mass="25753">MLLAQRKEPCFIMKCCYMINTVGLFHSSTGVESYDRICQILATNVVCVPLSHNNQWIYSTASSTQVTAVCQKEIILIDLNGSGLLTVNHCILKHNRIHVTGRYLISTTFSYTSHGELTVMNTSTIETYGETTKFLDIGLRRKFAWAFVIAFVSQLIHGANFVASYNILINILTTKYVDDMMNLTRCHTITAITDDVSKISLINNSLPFNDILEEFKDMTEFNKRTHF</sequence>
<dbReference type="AlphaFoldDB" id="A0A1A9UIC4"/>
<dbReference type="VEuPathDB" id="VectorBase:GAUT005856"/>
<organism evidence="2 3">
    <name type="scientific">Glossina austeni</name>
    <name type="common">Savannah tsetse fly</name>
    <dbReference type="NCBI Taxonomy" id="7395"/>
    <lineage>
        <taxon>Eukaryota</taxon>
        <taxon>Metazoa</taxon>
        <taxon>Ecdysozoa</taxon>
        <taxon>Arthropoda</taxon>
        <taxon>Hexapoda</taxon>
        <taxon>Insecta</taxon>
        <taxon>Pterygota</taxon>
        <taxon>Neoptera</taxon>
        <taxon>Endopterygota</taxon>
        <taxon>Diptera</taxon>
        <taxon>Brachycera</taxon>
        <taxon>Muscomorpha</taxon>
        <taxon>Hippoboscoidea</taxon>
        <taxon>Glossinidae</taxon>
        <taxon>Glossina</taxon>
    </lineage>
</organism>
<evidence type="ECO:0000313" key="2">
    <source>
        <dbReference type="EnsemblMetazoa" id="GAUT005856-PA"/>
    </source>
</evidence>
<keyword evidence="1" id="KW-0812">Transmembrane</keyword>
<dbReference type="EnsemblMetazoa" id="GAUT005856-RA">
    <property type="protein sequence ID" value="GAUT005856-PA"/>
    <property type="gene ID" value="GAUT005856"/>
</dbReference>
<keyword evidence="3" id="KW-1185">Reference proteome</keyword>
<dbReference type="Proteomes" id="UP000078200">
    <property type="component" value="Unassembled WGS sequence"/>
</dbReference>